<protein>
    <recommendedName>
        <fullName evidence="1">CdiI immunity protein domain-containing protein</fullName>
    </recommendedName>
</protein>
<accession>A0A7W3J221</accession>
<proteinExistence type="predicted"/>
<dbReference type="Proteomes" id="UP000580910">
    <property type="component" value="Unassembled WGS sequence"/>
</dbReference>
<sequence length="97" mass="11058">MHTPALEHLVGAYFHQDWYTEHEDEWLTLRDFLEGEPHLAPLLPGEIKQLLIAMPSEADIEAHLSALGSCYTVDPGTTYRDWLVEVAARTEEYLVHG</sequence>
<dbReference type="Pfam" id="PF18593">
    <property type="entry name" value="CdiI_2"/>
    <property type="match status" value="1"/>
</dbReference>
<dbReference type="EMBL" id="JACGXA010000001">
    <property type="protein sequence ID" value="MBA8804755.1"/>
    <property type="molecule type" value="Genomic_DNA"/>
</dbReference>
<dbReference type="InterPro" id="IPR041129">
    <property type="entry name" value="CdiI_2"/>
</dbReference>
<evidence type="ECO:0000313" key="2">
    <source>
        <dbReference type="EMBL" id="MBA8804755.1"/>
    </source>
</evidence>
<name>A0A7W3J221_9ACTN</name>
<dbReference type="RefSeq" id="WP_182540516.1">
    <property type="nucleotide sequence ID" value="NZ_JACGXA010000001.1"/>
</dbReference>
<comment type="caution">
    <text evidence="2">The sequence shown here is derived from an EMBL/GenBank/DDBJ whole genome shotgun (WGS) entry which is preliminary data.</text>
</comment>
<keyword evidence="3" id="KW-1185">Reference proteome</keyword>
<evidence type="ECO:0000259" key="1">
    <source>
        <dbReference type="Pfam" id="PF18593"/>
    </source>
</evidence>
<feature type="domain" description="CdiI immunity protein" evidence="1">
    <location>
        <begin position="3"/>
        <end position="89"/>
    </location>
</feature>
<organism evidence="2 3">
    <name type="scientific">Nocardioides ginsengisegetis</name>
    <dbReference type="NCBI Taxonomy" id="661491"/>
    <lineage>
        <taxon>Bacteria</taxon>
        <taxon>Bacillati</taxon>
        <taxon>Actinomycetota</taxon>
        <taxon>Actinomycetes</taxon>
        <taxon>Propionibacteriales</taxon>
        <taxon>Nocardioidaceae</taxon>
        <taxon>Nocardioides</taxon>
    </lineage>
</organism>
<evidence type="ECO:0000313" key="3">
    <source>
        <dbReference type="Proteomes" id="UP000580910"/>
    </source>
</evidence>
<dbReference type="AlphaFoldDB" id="A0A7W3J221"/>
<gene>
    <name evidence="2" type="ORF">FB382_003046</name>
</gene>
<reference evidence="2 3" key="1">
    <citation type="submission" date="2020-07" db="EMBL/GenBank/DDBJ databases">
        <title>Sequencing the genomes of 1000 actinobacteria strains.</title>
        <authorList>
            <person name="Klenk H.-P."/>
        </authorList>
    </citation>
    <scope>NUCLEOTIDE SEQUENCE [LARGE SCALE GENOMIC DNA]</scope>
    <source>
        <strain evidence="2 3">DSM 21349</strain>
    </source>
</reference>